<dbReference type="PANTHER" id="PTHR47326:SF1">
    <property type="entry name" value="HTH PSQ-TYPE DOMAIN-CONTAINING PROTEIN"/>
    <property type="match status" value="1"/>
</dbReference>
<sequence length="236" mass="26991">MNRERPARTLDIEENVLHQVQQTLSLSTRSVAHAVEISRSSVWTILRENEIHPYHVQRIQTLQPGDYEPRIAFAQWYLEKCVTDSILPTKVLFTDEASFTREGIFNTHNAHFWVVENPHATRPRADQSRFSVNVWAGIEGDHLIGPYLMPFRLTGSNYFICLQQVLPQLLGEEHISASTRQNIWFQHQGPLPISAVTFISTKTLDLANSESDVVVRCVGLLDHRSYHVLISFYGGV</sequence>
<dbReference type="OrthoDB" id="6436917at2759"/>
<evidence type="ECO:0000313" key="1">
    <source>
        <dbReference type="EMBL" id="GBL99248.1"/>
    </source>
</evidence>
<dbReference type="PANTHER" id="PTHR47326">
    <property type="entry name" value="TRANSPOSABLE ELEMENT TC3 TRANSPOSASE-LIKE PROTEIN"/>
    <property type="match status" value="1"/>
</dbReference>
<dbReference type="Proteomes" id="UP000499080">
    <property type="component" value="Unassembled WGS sequence"/>
</dbReference>
<dbReference type="AlphaFoldDB" id="A0A4Y2C4H2"/>
<gene>
    <name evidence="1" type="ORF">AVEN_177293_1</name>
</gene>
<dbReference type="Gene3D" id="3.30.420.10">
    <property type="entry name" value="Ribonuclease H-like superfamily/Ribonuclease H"/>
    <property type="match status" value="1"/>
</dbReference>
<organism evidence="1 2">
    <name type="scientific">Araneus ventricosus</name>
    <name type="common">Orbweaver spider</name>
    <name type="synonym">Epeira ventricosa</name>
    <dbReference type="NCBI Taxonomy" id="182803"/>
    <lineage>
        <taxon>Eukaryota</taxon>
        <taxon>Metazoa</taxon>
        <taxon>Ecdysozoa</taxon>
        <taxon>Arthropoda</taxon>
        <taxon>Chelicerata</taxon>
        <taxon>Arachnida</taxon>
        <taxon>Araneae</taxon>
        <taxon>Araneomorphae</taxon>
        <taxon>Entelegynae</taxon>
        <taxon>Araneoidea</taxon>
        <taxon>Araneidae</taxon>
        <taxon>Araneus</taxon>
    </lineage>
</organism>
<protein>
    <recommendedName>
        <fullName evidence="3">Transposase Tc1-like domain-containing protein</fullName>
    </recommendedName>
</protein>
<evidence type="ECO:0008006" key="3">
    <source>
        <dbReference type="Google" id="ProtNLM"/>
    </source>
</evidence>
<dbReference type="EMBL" id="BGPR01000147">
    <property type="protein sequence ID" value="GBL99248.1"/>
    <property type="molecule type" value="Genomic_DNA"/>
</dbReference>
<accession>A0A4Y2C4H2</accession>
<keyword evidence="2" id="KW-1185">Reference proteome</keyword>
<comment type="caution">
    <text evidence="1">The sequence shown here is derived from an EMBL/GenBank/DDBJ whole genome shotgun (WGS) entry which is preliminary data.</text>
</comment>
<dbReference type="GO" id="GO:0003676">
    <property type="term" value="F:nucleic acid binding"/>
    <property type="evidence" value="ECO:0007669"/>
    <property type="project" value="InterPro"/>
</dbReference>
<evidence type="ECO:0000313" key="2">
    <source>
        <dbReference type="Proteomes" id="UP000499080"/>
    </source>
</evidence>
<name>A0A4Y2C4H2_ARAVE</name>
<proteinExistence type="predicted"/>
<reference evidence="1 2" key="1">
    <citation type="journal article" date="2019" name="Sci. Rep.">
        <title>Orb-weaving spider Araneus ventricosus genome elucidates the spidroin gene catalogue.</title>
        <authorList>
            <person name="Kono N."/>
            <person name="Nakamura H."/>
            <person name="Ohtoshi R."/>
            <person name="Moran D.A.P."/>
            <person name="Shinohara A."/>
            <person name="Yoshida Y."/>
            <person name="Fujiwara M."/>
            <person name="Mori M."/>
            <person name="Tomita M."/>
            <person name="Arakawa K."/>
        </authorList>
    </citation>
    <scope>NUCLEOTIDE SEQUENCE [LARGE SCALE GENOMIC DNA]</scope>
</reference>
<dbReference type="InterPro" id="IPR036397">
    <property type="entry name" value="RNaseH_sf"/>
</dbReference>